<dbReference type="EMBL" id="VRUR01000001">
    <property type="protein sequence ID" value="TXN36774.1"/>
    <property type="molecule type" value="Genomic_DNA"/>
</dbReference>
<dbReference type="AlphaFoldDB" id="A0A5C8V3Y6"/>
<dbReference type="PANTHER" id="PTHR35560:SF3">
    <property type="entry name" value="PEPTIDASE S9 PROLYL OLIGOPEPTIDASE CATALYTIC DOMAIN-CONTAINING PROTEIN"/>
    <property type="match status" value="1"/>
</dbReference>
<dbReference type="Gene3D" id="3.40.50.1820">
    <property type="entry name" value="alpha/beta hydrolase"/>
    <property type="match status" value="1"/>
</dbReference>
<gene>
    <name evidence="1" type="ORF">FVB32_00370</name>
</gene>
<protein>
    <submittedName>
        <fullName evidence="1">Uncharacterized protein</fullName>
    </submittedName>
</protein>
<dbReference type="RefSeq" id="WP_147740608.1">
    <property type="nucleotide sequence ID" value="NZ_VRUR01000001.1"/>
</dbReference>
<name>A0A5C8V3Y6_9FLAO</name>
<dbReference type="Proteomes" id="UP000321456">
    <property type="component" value="Unassembled WGS sequence"/>
</dbReference>
<evidence type="ECO:0000313" key="2">
    <source>
        <dbReference type="Proteomes" id="UP000321456"/>
    </source>
</evidence>
<accession>A0A5C8V3Y6</accession>
<comment type="caution">
    <text evidence="1">The sequence shown here is derived from an EMBL/GenBank/DDBJ whole genome shotgun (WGS) entry which is preliminary data.</text>
</comment>
<keyword evidence="2" id="KW-1185">Reference proteome</keyword>
<dbReference type="SUPFAM" id="SSF53474">
    <property type="entry name" value="alpha/beta-Hydrolases"/>
    <property type="match status" value="1"/>
</dbReference>
<evidence type="ECO:0000313" key="1">
    <source>
        <dbReference type="EMBL" id="TXN36774.1"/>
    </source>
</evidence>
<organism evidence="1 2">
    <name type="scientific">Flagellimonas hymeniacidonis</name>
    <dbReference type="NCBI Taxonomy" id="2603628"/>
    <lineage>
        <taxon>Bacteria</taxon>
        <taxon>Pseudomonadati</taxon>
        <taxon>Bacteroidota</taxon>
        <taxon>Flavobacteriia</taxon>
        <taxon>Flavobacteriales</taxon>
        <taxon>Flavobacteriaceae</taxon>
        <taxon>Flagellimonas</taxon>
    </lineage>
</organism>
<dbReference type="InterPro" id="IPR029058">
    <property type="entry name" value="AB_hydrolase_fold"/>
</dbReference>
<reference evidence="1 2" key="1">
    <citation type="submission" date="2019-08" db="EMBL/GenBank/DDBJ databases">
        <title>Professor.</title>
        <authorList>
            <person name="Park J.S."/>
        </authorList>
    </citation>
    <scope>NUCLEOTIDE SEQUENCE [LARGE SCALE GENOMIC DNA]</scope>
    <source>
        <strain evidence="1 2">176CP5-101</strain>
    </source>
</reference>
<sequence length="486" mass="53954">MKHKIKLIYSAIAFLTLTLIGCDESDEGTTDEVSTEQKRVYFNVESAVVNRSSAEPFIVELRYEGPKTDKNIEIPYTVAFPNENNAMEGEDFLLPKSGVFTIEKGKAITRVVLLQQVINNENADQNRSMSFELQATEGIEIGNSSNSGNSITVTFGLTVVIDPTDPEDFIGDKKFTFGVETSTFKIPYFSNREDVRDTDNNDITTAVIAVHGSGRNANGQFESISGAAQMENINLDTLLLIAPQFVGDEEIGQFSLDEEHLFWGGTEWRTGEDSEEQDTSSFTVMDSLMVTLSKYPNLKKIVLTGHSAGGQFTARYAASSPIADDLDALDIDVSFVVNNPGTYTYMDDKRKVLGTDNTFAIPAGFVIEDCPDYNEYRFGLENLPPYLDEVGADGIRDRLPQRKVTYLIGQNDNDTSEEATSINTRCDALLQGLDRFERATNYFDHLLDFYGPAIMDNQKIHVVPGVGHSSSGMYQSEIGRENIFRN</sequence>
<dbReference type="PANTHER" id="PTHR35560">
    <property type="entry name" value="BLL0132 PROTEIN"/>
    <property type="match status" value="1"/>
</dbReference>
<proteinExistence type="predicted"/>
<dbReference type="PROSITE" id="PS51257">
    <property type="entry name" value="PROKAR_LIPOPROTEIN"/>
    <property type="match status" value="1"/>
</dbReference>